<evidence type="ECO:0000313" key="4">
    <source>
        <dbReference type="Proteomes" id="UP000663828"/>
    </source>
</evidence>
<gene>
    <name evidence="3" type="ORF">XAT740_LOCUS53115</name>
</gene>
<evidence type="ECO:0000256" key="1">
    <source>
        <dbReference type="SAM" id="MobiDB-lite"/>
    </source>
</evidence>
<keyword evidence="2" id="KW-0732">Signal</keyword>
<feature type="signal peptide" evidence="2">
    <location>
        <begin position="1"/>
        <end position="23"/>
    </location>
</feature>
<comment type="caution">
    <text evidence="3">The sequence shown here is derived from an EMBL/GenBank/DDBJ whole genome shotgun (WGS) entry which is preliminary data.</text>
</comment>
<evidence type="ECO:0000313" key="3">
    <source>
        <dbReference type="EMBL" id="CAF1639783.1"/>
    </source>
</evidence>
<accession>A0A816DQV4</accession>
<dbReference type="Proteomes" id="UP000663828">
    <property type="component" value="Unassembled WGS sequence"/>
</dbReference>
<sequence length="86" mass="9920">MRILIVILFISLILMYLFSVTDQSPPGPRTHGRGQLRTSQSDKKAHQSPLLKRRGSIRRKHKSPTSSSDTTRKPVNRFRPPDKRKN</sequence>
<evidence type="ECO:0000256" key="2">
    <source>
        <dbReference type="SAM" id="SignalP"/>
    </source>
</evidence>
<feature type="compositionally biased region" description="Basic residues" evidence="1">
    <location>
        <begin position="51"/>
        <end position="63"/>
    </location>
</feature>
<name>A0A816DQV4_ADIRI</name>
<reference evidence="3" key="1">
    <citation type="submission" date="2021-02" db="EMBL/GenBank/DDBJ databases">
        <authorList>
            <person name="Nowell W R."/>
        </authorList>
    </citation>
    <scope>NUCLEOTIDE SEQUENCE</scope>
</reference>
<organism evidence="3 4">
    <name type="scientific">Adineta ricciae</name>
    <name type="common">Rotifer</name>
    <dbReference type="NCBI Taxonomy" id="249248"/>
    <lineage>
        <taxon>Eukaryota</taxon>
        <taxon>Metazoa</taxon>
        <taxon>Spiralia</taxon>
        <taxon>Gnathifera</taxon>
        <taxon>Rotifera</taxon>
        <taxon>Eurotatoria</taxon>
        <taxon>Bdelloidea</taxon>
        <taxon>Adinetida</taxon>
        <taxon>Adinetidae</taxon>
        <taxon>Adineta</taxon>
    </lineage>
</organism>
<dbReference type="AlphaFoldDB" id="A0A816DQV4"/>
<proteinExistence type="predicted"/>
<dbReference type="EMBL" id="CAJNOR010008980">
    <property type="protein sequence ID" value="CAF1639783.1"/>
    <property type="molecule type" value="Genomic_DNA"/>
</dbReference>
<protein>
    <submittedName>
        <fullName evidence="3">Uncharacterized protein</fullName>
    </submittedName>
</protein>
<feature type="region of interest" description="Disordered" evidence="1">
    <location>
        <begin position="22"/>
        <end position="86"/>
    </location>
</feature>
<keyword evidence="4" id="KW-1185">Reference proteome</keyword>
<feature type="chain" id="PRO_5032552890" evidence="2">
    <location>
        <begin position="24"/>
        <end position="86"/>
    </location>
</feature>